<name>A0A6G9AXT8_9BACT</name>
<dbReference type="KEGG" id="spib:G8759_33335"/>
<gene>
    <name evidence="1" type="ORF">G8759_33335</name>
</gene>
<protein>
    <submittedName>
        <fullName evidence="1">Uncharacterized protein</fullName>
    </submittedName>
</protein>
<sequence>MGTVMKPTLGNVIRLWFGADTPIRHHKIKLNPDLWAACQRVSQDFKAPSGALSKDHYRKSDKTSFARAVLDTIEQDKVHDEAMHSTYY</sequence>
<dbReference type="Proteomes" id="UP000501802">
    <property type="component" value="Chromosome"/>
</dbReference>
<reference evidence="1 2" key="1">
    <citation type="submission" date="2020-03" db="EMBL/GenBank/DDBJ databases">
        <authorList>
            <person name="Kim M.K."/>
        </authorList>
    </citation>
    <scope>NUCLEOTIDE SEQUENCE [LARGE SCALE GENOMIC DNA]</scope>
    <source>
        <strain evidence="1 2">BT328</strain>
    </source>
</reference>
<dbReference type="AlphaFoldDB" id="A0A6G9AXT8"/>
<evidence type="ECO:0000313" key="1">
    <source>
        <dbReference type="EMBL" id="QIP17176.1"/>
    </source>
</evidence>
<keyword evidence="2" id="KW-1185">Reference proteome</keyword>
<dbReference type="EMBL" id="CP050063">
    <property type="protein sequence ID" value="QIP17176.1"/>
    <property type="molecule type" value="Genomic_DNA"/>
</dbReference>
<evidence type="ECO:0000313" key="2">
    <source>
        <dbReference type="Proteomes" id="UP000501802"/>
    </source>
</evidence>
<proteinExistence type="predicted"/>
<accession>A0A6G9AXT8</accession>
<organism evidence="1 2">
    <name type="scientific">Spirosoma aureum</name>
    <dbReference type="NCBI Taxonomy" id="2692134"/>
    <lineage>
        <taxon>Bacteria</taxon>
        <taxon>Pseudomonadati</taxon>
        <taxon>Bacteroidota</taxon>
        <taxon>Cytophagia</taxon>
        <taxon>Cytophagales</taxon>
        <taxon>Cytophagaceae</taxon>
        <taxon>Spirosoma</taxon>
    </lineage>
</organism>